<dbReference type="Proteomes" id="UP001523392">
    <property type="component" value="Unassembled WGS sequence"/>
</dbReference>
<evidence type="ECO:0000256" key="5">
    <source>
        <dbReference type="ARBA" id="ARBA00022525"/>
    </source>
</evidence>
<evidence type="ECO:0000256" key="7">
    <source>
        <dbReference type="RuleBase" id="RU362065"/>
    </source>
</evidence>
<evidence type="ECO:0000259" key="9">
    <source>
        <dbReference type="Pfam" id="PF06429"/>
    </source>
</evidence>
<keyword evidence="11" id="KW-0966">Cell projection</keyword>
<dbReference type="EMBL" id="JAFIRR010000073">
    <property type="protein sequence ID" value="MCO6416990.1"/>
    <property type="molecule type" value="Genomic_DNA"/>
</dbReference>
<evidence type="ECO:0000313" key="11">
    <source>
        <dbReference type="EMBL" id="MCO6416990.1"/>
    </source>
</evidence>
<feature type="domain" description="Flagellar hook-associated protein FlgK helical" evidence="10">
    <location>
        <begin position="101"/>
        <end position="309"/>
    </location>
</feature>
<organism evidence="11 12">
    <name type="scientific">Siccirubricoccus soli</name>
    <dbReference type="NCBI Taxonomy" id="2899147"/>
    <lineage>
        <taxon>Bacteria</taxon>
        <taxon>Pseudomonadati</taxon>
        <taxon>Pseudomonadota</taxon>
        <taxon>Alphaproteobacteria</taxon>
        <taxon>Acetobacterales</taxon>
        <taxon>Roseomonadaceae</taxon>
        <taxon>Siccirubricoccus</taxon>
    </lineage>
</organism>
<protein>
    <recommendedName>
        <fullName evidence="4 7">Flagellar hook-associated protein 1</fullName>
        <shortName evidence="7">HAP1</shortName>
    </recommendedName>
</protein>
<evidence type="ECO:0000256" key="6">
    <source>
        <dbReference type="ARBA" id="ARBA00023143"/>
    </source>
</evidence>
<dbReference type="Pfam" id="PF00460">
    <property type="entry name" value="Flg_bb_rod"/>
    <property type="match status" value="1"/>
</dbReference>
<dbReference type="PANTHER" id="PTHR30033:SF2">
    <property type="entry name" value="FLAGELLAR HOOK PROTEIN"/>
    <property type="match status" value="1"/>
</dbReference>
<evidence type="ECO:0000259" key="10">
    <source>
        <dbReference type="Pfam" id="PF22638"/>
    </source>
</evidence>
<name>A0ABT1D4Y9_9PROT</name>
<dbReference type="PRINTS" id="PR01005">
    <property type="entry name" value="FLGHOOKAP1"/>
</dbReference>
<dbReference type="SUPFAM" id="SSF64518">
    <property type="entry name" value="Phase 1 flagellin"/>
    <property type="match status" value="1"/>
</dbReference>
<proteinExistence type="inferred from homology"/>
<reference evidence="11 12" key="1">
    <citation type="submission" date="2021-12" db="EMBL/GenBank/DDBJ databases">
        <title>Siccirubricoccus leaddurans sp. nov., a high concentration Zn2+ tolerance bacterium.</title>
        <authorList>
            <person name="Cao Y."/>
        </authorList>
    </citation>
    <scope>NUCLEOTIDE SEQUENCE [LARGE SCALE GENOMIC DNA]</scope>
    <source>
        <strain evidence="11 12">KC 17139</strain>
    </source>
</reference>
<sequence>MSLDLALTIARSGLAAVQRQLSVASQNVANANTEGYTRKSLAQTAITVADMPAGLRTSEQQRNVDTALVNRMQSAGAAAAAAAVRETLLTGIEQAHGATGAGDSLAEAVSGLQSAFIALRATPADAGQQRSALDAATTLADRLNAISTAIGTARQQAQDGLVAEVDGANAALREVADLTLRIRSGGEGDQAALEDRRDQVLARLAESLDVTVLRKSDGDITVVARGGIILPLDPKHDVLSIGQATVAPDAYYGGGGTLPGVMLNGIDITGQIKGGRVGEYLNLRDDILPRFQAETDLTAATLAERFAAQGLKLFTDADGTSVPATGTAYASGSQLGFAGRIRVNPEVAATPGLLRDGTDAVSGSPLGAADFTPNPPGGPASFTTLLDRVLDFTFTGNAAAGVTWPPISGSGLGPDGSLASPFAAPASIGGYADRVTSAQTSERALASQARENATALQSSLLSRFDAQSGVDVDAEMSGLVQLQNSYAANARVVSTLQGMWETLLGAVR</sequence>
<comment type="subcellular location">
    <subcellularLocation>
        <location evidence="1">Bacterial flagellum basal body</location>
    </subcellularLocation>
    <subcellularLocation>
        <location evidence="2 7">Secreted</location>
    </subcellularLocation>
</comment>
<dbReference type="PANTHER" id="PTHR30033">
    <property type="entry name" value="FLAGELLAR HOOK-ASSOCIATED PROTEIN 1"/>
    <property type="match status" value="1"/>
</dbReference>
<feature type="domain" description="Flagellar basal body rod protein N-terminal" evidence="8">
    <location>
        <begin position="8"/>
        <end position="37"/>
    </location>
</feature>
<dbReference type="InterPro" id="IPR001444">
    <property type="entry name" value="Flag_bb_rod_N"/>
</dbReference>
<dbReference type="InterPro" id="IPR002371">
    <property type="entry name" value="FlgK"/>
</dbReference>
<evidence type="ECO:0000313" key="12">
    <source>
        <dbReference type="Proteomes" id="UP001523392"/>
    </source>
</evidence>
<dbReference type="Pfam" id="PF06429">
    <property type="entry name" value="Flg_bbr_C"/>
    <property type="match status" value="1"/>
</dbReference>
<dbReference type="Pfam" id="PF22638">
    <property type="entry name" value="FlgK_D1"/>
    <property type="match status" value="1"/>
</dbReference>
<comment type="caution">
    <text evidence="11">The sequence shown here is derived from an EMBL/GenBank/DDBJ whole genome shotgun (WGS) entry which is preliminary data.</text>
</comment>
<keyword evidence="12" id="KW-1185">Reference proteome</keyword>
<evidence type="ECO:0000256" key="1">
    <source>
        <dbReference type="ARBA" id="ARBA00004117"/>
    </source>
</evidence>
<evidence type="ECO:0000256" key="2">
    <source>
        <dbReference type="ARBA" id="ARBA00004613"/>
    </source>
</evidence>
<evidence type="ECO:0000256" key="4">
    <source>
        <dbReference type="ARBA" id="ARBA00016244"/>
    </source>
</evidence>
<evidence type="ECO:0000259" key="8">
    <source>
        <dbReference type="Pfam" id="PF00460"/>
    </source>
</evidence>
<keyword evidence="11" id="KW-0282">Flagellum</keyword>
<keyword evidence="6 7" id="KW-0975">Bacterial flagellum</keyword>
<dbReference type="RefSeq" id="WP_252953620.1">
    <property type="nucleotide sequence ID" value="NZ_JAFIRR010000073.1"/>
</dbReference>
<dbReference type="InterPro" id="IPR053927">
    <property type="entry name" value="FlgK_helical"/>
</dbReference>
<keyword evidence="11" id="KW-0969">Cilium</keyword>
<comment type="similarity">
    <text evidence="3 7">Belongs to the flagella basal body rod proteins family.</text>
</comment>
<feature type="domain" description="Flagellar basal-body/hook protein C-terminal" evidence="9">
    <location>
        <begin position="466"/>
        <end position="504"/>
    </location>
</feature>
<keyword evidence="5 7" id="KW-0964">Secreted</keyword>
<gene>
    <name evidence="7" type="primary">flgK</name>
    <name evidence="11" type="ORF">JYK14_12580</name>
</gene>
<accession>A0ABT1D4Y9</accession>
<dbReference type="InterPro" id="IPR010930">
    <property type="entry name" value="Flg_bb/hook_C_dom"/>
</dbReference>
<evidence type="ECO:0000256" key="3">
    <source>
        <dbReference type="ARBA" id="ARBA00009677"/>
    </source>
</evidence>